<feature type="region of interest" description="Disordered" evidence="2">
    <location>
        <begin position="84"/>
        <end position="106"/>
    </location>
</feature>
<evidence type="ECO:0000256" key="2">
    <source>
        <dbReference type="SAM" id="MobiDB-lite"/>
    </source>
</evidence>
<feature type="domain" description="Apoptosis-antagonizing transcription factor C-terminal" evidence="3">
    <location>
        <begin position="364"/>
        <end position="449"/>
    </location>
</feature>
<feature type="domain" description="AATF leucine zipper-containing" evidence="4">
    <location>
        <begin position="134"/>
        <end position="298"/>
    </location>
</feature>
<dbReference type="Pfam" id="PF13339">
    <property type="entry name" value="AATF-Che1"/>
    <property type="match status" value="1"/>
</dbReference>
<sequence>MGLLEDFEKALSSKRNLNQIIEDEDYDGTSASLLKKPDSNYDNVEEETCNKARKLKDFTMLDEIDEKYKGFKISRKDMFGDECEPTFNDREMSVGEEEVSDEEEISNNEVLNDDEEEDNVSDMDVTLMNTDNNSKSEAVKQQMIIWDKLMRVTIKAHGAMRAFNQLPRGQSFVNLANQNKAKDNVVKARKNILEALQLLVNVEGKFVSHLVKKEDSDDEEIASSEDDDNESNVEEEDEQYEEEIEEEKFPEEEEEEVNTLKIKGGKKFNTYEICHKFNERNKQFESFRLSTLKKWDDKTRLVLLKPGHDFSKFDNNINKQINKIMADKARLLRRSQTKRDDCTRIGDTSDGNFDVEIFDDSDFYQVLLKDLIERKTVDVNDPIQMSKQWLDLQKLRQTKKKKKNVNQKASKGRKCTFVTIPKLVNFYPAEPELISWGNEKRTELFKSLFAS</sequence>
<dbReference type="STRING" id="131310.A0A0N4ZNF2"/>
<evidence type="ECO:0000256" key="1">
    <source>
        <dbReference type="ARBA" id="ARBA00008966"/>
    </source>
</evidence>
<dbReference type="Pfam" id="PF08164">
    <property type="entry name" value="TRAUB"/>
    <property type="match status" value="1"/>
</dbReference>
<dbReference type="InterPro" id="IPR039223">
    <property type="entry name" value="AATF/Bfr2"/>
</dbReference>
<dbReference type="GO" id="GO:0006357">
    <property type="term" value="P:regulation of transcription by RNA polymerase II"/>
    <property type="evidence" value="ECO:0007669"/>
    <property type="project" value="TreeGrafter"/>
</dbReference>
<protein>
    <submittedName>
        <fullName evidence="6">Protein AATF</fullName>
    </submittedName>
</protein>
<dbReference type="InterPro" id="IPR012617">
    <property type="entry name" value="AATF_C"/>
</dbReference>
<keyword evidence="5" id="KW-1185">Reference proteome</keyword>
<dbReference type="AlphaFoldDB" id="A0A0N4ZNF2"/>
<dbReference type="InterPro" id="IPR025160">
    <property type="entry name" value="AATF"/>
</dbReference>
<evidence type="ECO:0000259" key="3">
    <source>
        <dbReference type="Pfam" id="PF08164"/>
    </source>
</evidence>
<feature type="compositionally biased region" description="Acidic residues" evidence="2">
    <location>
        <begin position="216"/>
        <end position="256"/>
    </location>
</feature>
<dbReference type="PANTHER" id="PTHR15565">
    <property type="entry name" value="AATF PROTEIN APOPTOSIS ANTAGONIZING TRANSCRIPTION FACTOR"/>
    <property type="match status" value="1"/>
</dbReference>
<feature type="compositionally biased region" description="Acidic residues" evidence="2">
    <location>
        <begin position="94"/>
        <end position="106"/>
    </location>
</feature>
<dbReference type="WBParaSite" id="PTRK_0001006600.1">
    <property type="protein sequence ID" value="PTRK_0001006600.1"/>
    <property type="gene ID" value="PTRK_0001006600"/>
</dbReference>
<evidence type="ECO:0000313" key="6">
    <source>
        <dbReference type="WBParaSite" id="PTRK_0001006600.1"/>
    </source>
</evidence>
<name>A0A0N4ZNF2_PARTI</name>
<dbReference type="PANTHER" id="PTHR15565:SF0">
    <property type="entry name" value="PROTEIN AATF"/>
    <property type="match status" value="1"/>
</dbReference>
<accession>A0A0N4ZNF2</accession>
<feature type="region of interest" description="Disordered" evidence="2">
    <location>
        <begin position="213"/>
        <end position="256"/>
    </location>
</feature>
<evidence type="ECO:0000259" key="4">
    <source>
        <dbReference type="Pfam" id="PF13339"/>
    </source>
</evidence>
<proteinExistence type="inferred from homology"/>
<dbReference type="Proteomes" id="UP000038045">
    <property type="component" value="Unplaced"/>
</dbReference>
<comment type="similarity">
    <text evidence="1">Belongs to the AATF family.</text>
</comment>
<reference evidence="6" key="1">
    <citation type="submission" date="2017-02" db="UniProtKB">
        <authorList>
            <consortium name="WormBaseParasite"/>
        </authorList>
    </citation>
    <scope>IDENTIFICATION</scope>
</reference>
<dbReference type="GO" id="GO:0005730">
    <property type="term" value="C:nucleolus"/>
    <property type="evidence" value="ECO:0007669"/>
    <property type="project" value="TreeGrafter"/>
</dbReference>
<organism evidence="5 6">
    <name type="scientific">Parastrongyloides trichosuri</name>
    <name type="common">Possum-specific nematode worm</name>
    <dbReference type="NCBI Taxonomy" id="131310"/>
    <lineage>
        <taxon>Eukaryota</taxon>
        <taxon>Metazoa</taxon>
        <taxon>Ecdysozoa</taxon>
        <taxon>Nematoda</taxon>
        <taxon>Chromadorea</taxon>
        <taxon>Rhabditida</taxon>
        <taxon>Tylenchina</taxon>
        <taxon>Panagrolaimomorpha</taxon>
        <taxon>Strongyloidoidea</taxon>
        <taxon>Strongyloididae</taxon>
        <taxon>Parastrongyloides</taxon>
    </lineage>
</organism>
<evidence type="ECO:0000313" key="5">
    <source>
        <dbReference type="Proteomes" id="UP000038045"/>
    </source>
</evidence>